<name>A0A7K3NSR1_9BACT</name>
<dbReference type="AlphaFoldDB" id="A0A7K3NSR1"/>
<feature type="region of interest" description="Disordered" evidence="2">
    <location>
        <begin position="30"/>
        <end position="58"/>
    </location>
</feature>
<evidence type="ECO:0000256" key="3">
    <source>
        <dbReference type="SAM" id="SignalP"/>
    </source>
</evidence>
<accession>A0A7K3NSR1</accession>
<organism evidence="4 5">
    <name type="scientific">Desulfolutivibrio sulfodismutans</name>
    <dbReference type="NCBI Taxonomy" id="63561"/>
    <lineage>
        <taxon>Bacteria</taxon>
        <taxon>Pseudomonadati</taxon>
        <taxon>Thermodesulfobacteriota</taxon>
        <taxon>Desulfovibrionia</taxon>
        <taxon>Desulfovibrionales</taxon>
        <taxon>Desulfovibrionaceae</taxon>
        <taxon>Desulfolutivibrio</taxon>
    </lineage>
</organism>
<keyword evidence="1" id="KW-0175">Coiled coil</keyword>
<gene>
    <name evidence="4" type="ORF">G3N56_19030</name>
</gene>
<dbReference type="Proteomes" id="UP000469724">
    <property type="component" value="Unassembled WGS sequence"/>
</dbReference>
<feature type="compositionally biased region" description="Basic and acidic residues" evidence="2">
    <location>
        <begin position="47"/>
        <end position="58"/>
    </location>
</feature>
<sequence>MDIQCRSGMRIVLAAVAVVAVGLFSGCAPGASPPPPVTASPPVAPQSREETPRPAEDPRYLDAVSAFQGGDVERAASLFEQVSQAALDEPSRRRALYGLACARLAMAQDEKELAKARSLWETWRAESPPGGDGEDPKFMAGILSQYRPAFLLKDIKAACDKECDKRLLEKEEEVRRIIQRQVQALEEIHREIQEKKKGLSNY</sequence>
<evidence type="ECO:0000313" key="5">
    <source>
        <dbReference type="Proteomes" id="UP000469724"/>
    </source>
</evidence>
<dbReference type="InterPro" id="IPR011990">
    <property type="entry name" value="TPR-like_helical_dom_sf"/>
</dbReference>
<dbReference type="PROSITE" id="PS51257">
    <property type="entry name" value="PROKAR_LIPOPROTEIN"/>
    <property type="match status" value="1"/>
</dbReference>
<evidence type="ECO:0008006" key="6">
    <source>
        <dbReference type="Google" id="ProtNLM"/>
    </source>
</evidence>
<comment type="caution">
    <text evidence="4">The sequence shown here is derived from an EMBL/GenBank/DDBJ whole genome shotgun (WGS) entry which is preliminary data.</text>
</comment>
<keyword evidence="5" id="KW-1185">Reference proteome</keyword>
<protein>
    <recommendedName>
        <fullName evidence="6">Tetratricopeptide repeat protein</fullName>
    </recommendedName>
</protein>
<dbReference type="RefSeq" id="WP_163303900.1">
    <property type="nucleotide sequence ID" value="NZ_JAAGRQ010000149.1"/>
</dbReference>
<feature type="compositionally biased region" description="Pro residues" evidence="2">
    <location>
        <begin position="31"/>
        <end position="44"/>
    </location>
</feature>
<dbReference type="EMBL" id="JAAGRQ010000149">
    <property type="protein sequence ID" value="NDY58835.1"/>
    <property type="molecule type" value="Genomic_DNA"/>
</dbReference>
<dbReference type="Gene3D" id="1.25.40.10">
    <property type="entry name" value="Tetratricopeptide repeat domain"/>
    <property type="match status" value="1"/>
</dbReference>
<proteinExistence type="predicted"/>
<keyword evidence="3" id="KW-0732">Signal</keyword>
<evidence type="ECO:0000313" key="4">
    <source>
        <dbReference type="EMBL" id="NDY58835.1"/>
    </source>
</evidence>
<reference evidence="4 5" key="1">
    <citation type="submission" date="2020-02" db="EMBL/GenBank/DDBJ databases">
        <title>Comparative genomics of sulfur disproportionating microorganisms.</title>
        <authorList>
            <person name="Ward L.M."/>
            <person name="Bertran E."/>
            <person name="Johnston D.T."/>
        </authorList>
    </citation>
    <scope>NUCLEOTIDE SEQUENCE [LARGE SCALE GENOMIC DNA]</scope>
    <source>
        <strain evidence="4 5">DSM 3696</strain>
    </source>
</reference>
<feature type="signal peptide" evidence="3">
    <location>
        <begin position="1"/>
        <end position="30"/>
    </location>
</feature>
<evidence type="ECO:0000256" key="1">
    <source>
        <dbReference type="SAM" id="Coils"/>
    </source>
</evidence>
<evidence type="ECO:0000256" key="2">
    <source>
        <dbReference type="SAM" id="MobiDB-lite"/>
    </source>
</evidence>
<feature type="coiled-coil region" evidence="1">
    <location>
        <begin position="168"/>
        <end position="195"/>
    </location>
</feature>
<feature type="chain" id="PRO_5029778244" description="Tetratricopeptide repeat protein" evidence="3">
    <location>
        <begin position="31"/>
        <end position="202"/>
    </location>
</feature>